<feature type="transmembrane region" description="Helical" evidence="7">
    <location>
        <begin position="79"/>
        <end position="101"/>
    </location>
</feature>
<gene>
    <name evidence="9" type="ORF">C5O23_12920</name>
</gene>
<dbReference type="InterPro" id="IPR002656">
    <property type="entry name" value="Acyl_transf_3_dom"/>
</dbReference>
<feature type="transmembrane region" description="Helical" evidence="7">
    <location>
        <begin position="157"/>
        <end position="180"/>
    </location>
</feature>
<evidence type="ECO:0000313" key="9">
    <source>
        <dbReference type="EMBL" id="PWB00417.1"/>
    </source>
</evidence>
<dbReference type="PANTHER" id="PTHR40074:SF2">
    <property type="entry name" value="O-ACETYLTRANSFERASE WECH"/>
    <property type="match status" value="1"/>
</dbReference>
<protein>
    <recommendedName>
        <fullName evidence="8">Acyltransferase 3 domain-containing protein</fullName>
    </recommendedName>
</protein>
<evidence type="ECO:0000256" key="2">
    <source>
        <dbReference type="ARBA" id="ARBA00007400"/>
    </source>
</evidence>
<feature type="domain" description="Acyltransferase 3" evidence="8">
    <location>
        <begin position="19"/>
        <end position="217"/>
    </location>
</feature>
<dbReference type="GeneID" id="82527220"/>
<keyword evidence="4 7" id="KW-0812">Transmembrane</keyword>
<evidence type="ECO:0000313" key="10">
    <source>
        <dbReference type="Proteomes" id="UP000244905"/>
    </source>
</evidence>
<evidence type="ECO:0000256" key="1">
    <source>
        <dbReference type="ARBA" id="ARBA00004651"/>
    </source>
</evidence>
<organism evidence="9 10">
    <name type="scientific">Duncaniella muris</name>
    <dbReference type="NCBI Taxonomy" id="2094150"/>
    <lineage>
        <taxon>Bacteria</taxon>
        <taxon>Pseudomonadati</taxon>
        <taxon>Bacteroidota</taxon>
        <taxon>Bacteroidia</taxon>
        <taxon>Bacteroidales</taxon>
        <taxon>Muribaculaceae</taxon>
        <taxon>Duncaniella</taxon>
    </lineage>
</organism>
<feature type="transmembrane region" description="Helical" evidence="7">
    <location>
        <begin position="205"/>
        <end position="226"/>
    </location>
</feature>
<keyword evidence="10" id="KW-1185">Reference proteome</keyword>
<evidence type="ECO:0000259" key="8">
    <source>
        <dbReference type="Pfam" id="PF01757"/>
    </source>
</evidence>
<dbReference type="PANTHER" id="PTHR40074">
    <property type="entry name" value="O-ACETYLTRANSFERASE WECH"/>
    <property type="match status" value="1"/>
</dbReference>
<keyword evidence="5 7" id="KW-1133">Transmembrane helix</keyword>
<evidence type="ECO:0000256" key="3">
    <source>
        <dbReference type="ARBA" id="ARBA00022475"/>
    </source>
</evidence>
<dbReference type="Pfam" id="PF01757">
    <property type="entry name" value="Acyl_transf_3"/>
    <property type="match status" value="1"/>
</dbReference>
<feature type="transmembrane region" description="Helical" evidence="7">
    <location>
        <begin position="12"/>
        <end position="31"/>
    </location>
</feature>
<evidence type="ECO:0000256" key="5">
    <source>
        <dbReference type="ARBA" id="ARBA00022989"/>
    </source>
</evidence>
<sequence>MKIDKSLSIKLTEVNVVMTILIVWLHIAPIFNLPQWVQQIAIIAVPCFWTISAFLYFASFDFSSPWMSYKSRLFTRARTILVPFIVFNIFGLLFSLALFQIHPVDYHPLDGVNAGNCLQALYHSKWNGALWYLRALFEFALIAPSIGYIIRATKWSILLVVPIYLLCQYAPYSSFIYWMVNIFTGAYIAIWHEQLIAYYTRYKKLYISTLIIILGGGNSSLAFRLLR</sequence>
<feature type="transmembrane region" description="Helical" evidence="7">
    <location>
        <begin position="37"/>
        <end position="58"/>
    </location>
</feature>
<dbReference type="GO" id="GO:0009246">
    <property type="term" value="P:enterobacterial common antigen biosynthetic process"/>
    <property type="evidence" value="ECO:0007669"/>
    <property type="project" value="TreeGrafter"/>
</dbReference>
<comment type="subcellular location">
    <subcellularLocation>
        <location evidence="1">Cell membrane</location>
        <topology evidence="1">Multi-pass membrane protein</topology>
    </subcellularLocation>
</comment>
<evidence type="ECO:0000256" key="4">
    <source>
        <dbReference type="ARBA" id="ARBA00022692"/>
    </source>
</evidence>
<keyword evidence="6 7" id="KW-0472">Membrane</keyword>
<keyword evidence="3" id="KW-1003">Cell membrane</keyword>
<dbReference type="GO" id="GO:0005886">
    <property type="term" value="C:plasma membrane"/>
    <property type="evidence" value="ECO:0007669"/>
    <property type="project" value="UniProtKB-SubCell"/>
</dbReference>
<dbReference type="RefSeq" id="WP_107033337.1">
    <property type="nucleotide sequence ID" value="NZ_PUEC01000043.1"/>
</dbReference>
<evidence type="ECO:0000256" key="6">
    <source>
        <dbReference type="ARBA" id="ARBA00023136"/>
    </source>
</evidence>
<dbReference type="EMBL" id="PUEC01000043">
    <property type="protein sequence ID" value="PWB00417.1"/>
    <property type="molecule type" value="Genomic_DNA"/>
</dbReference>
<evidence type="ECO:0000256" key="7">
    <source>
        <dbReference type="SAM" id="Phobius"/>
    </source>
</evidence>
<dbReference type="GO" id="GO:0016413">
    <property type="term" value="F:O-acetyltransferase activity"/>
    <property type="evidence" value="ECO:0007669"/>
    <property type="project" value="TreeGrafter"/>
</dbReference>
<proteinExistence type="inferred from homology"/>
<comment type="caution">
    <text evidence="9">The sequence shown here is derived from an EMBL/GenBank/DDBJ whole genome shotgun (WGS) entry which is preliminary data.</text>
</comment>
<dbReference type="AlphaFoldDB" id="A0A2V1IM71"/>
<reference evidence="10" key="1">
    <citation type="submission" date="2018-02" db="EMBL/GenBank/DDBJ databases">
        <authorList>
            <person name="Clavel T."/>
            <person name="Strowig T."/>
        </authorList>
    </citation>
    <scope>NUCLEOTIDE SEQUENCE [LARGE SCALE GENOMIC DNA]</scope>
    <source>
        <strain evidence="10">DSM 103720</strain>
    </source>
</reference>
<name>A0A2V1IM71_9BACT</name>
<dbReference type="Proteomes" id="UP000244905">
    <property type="component" value="Unassembled WGS sequence"/>
</dbReference>
<feature type="transmembrane region" description="Helical" evidence="7">
    <location>
        <begin position="131"/>
        <end position="150"/>
    </location>
</feature>
<accession>A0A2V1IM71</accession>
<comment type="similarity">
    <text evidence="2">Belongs to the acyltransferase 3 family.</text>
</comment>